<name>A0ABV1MM75_9BACI</name>
<accession>A0ABV1MM75</accession>
<organism evidence="1 2">
    <name type="scientific">Lysinibacillus zambalensis</name>
    <dbReference type="NCBI Taxonomy" id="3160866"/>
    <lineage>
        <taxon>Bacteria</taxon>
        <taxon>Bacillati</taxon>
        <taxon>Bacillota</taxon>
        <taxon>Bacilli</taxon>
        <taxon>Bacillales</taxon>
        <taxon>Bacillaceae</taxon>
        <taxon>Lysinibacillus</taxon>
    </lineage>
</organism>
<reference evidence="1 2" key="1">
    <citation type="submission" date="2024-06" db="EMBL/GenBank/DDBJ databases">
        <title>Lysinibacillus zambalefons sp. nov., a Novel Firmicute Isolated from the Poon Bato Zambales Hyperalkaline Spring.</title>
        <authorList>
            <person name="Aja J.A."/>
            <person name="Lazaro J.E.H."/>
            <person name="Llorin L.D."/>
            <person name="Lim K.R."/>
            <person name="Teodosio J."/>
            <person name="Dalisay D.S."/>
        </authorList>
    </citation>
    <scope>NUCLEOTIDE SEQUENCE [LARGE SCALE GENOMIC DNA]</scope>
    <source>
        <strain evidence="1 2">M3</strain>
    </source>
</reference>
<sequence length="143" mass="16766">MDISYDSSYIYIKNFEDEAKILNKFCKDKGNKLVFLELYYEEDVAALFINNYRFKILDNAVVYKEQENKISIFHSPATTIDIRKTLKVFPWDFSAVVLQKNTPIRIKYHIRGYESDDGFGISIKEFNNGSFIKEILPLLAQTK</sequence>
<keyword evidence="2" id="KW-1185">Reference proteome</keyword>
<comment type="caution">
    <text evidence="1">The sequence shown here is derived from an EMBL/GenBank/DDBJ whole genome shotgun (WGS) entry which is preliminary data.</text>
</comment>
<evidence type="ECO:0000313" key="1">
    <source>
        <dbReference type="EMBL" id="MEQ6353596.1"/>
    </source>
</evidence>
<proteinExistence type="predicted"/>
<gene>
    <name evidence="1" type="ORF">ABNX05_03100</name>
</gene>
<dbReference type="RefSeq" id="WP_349658371.1">
    <property type="nucleotide sequence ID" value="NZ_JBEGDG010000002.1"/>
</dbReference>
<dbReference type="Proteomes" id="UP001478862">
    <property type="component" value="Unassembled WGS sequence"/>
</dbReference>
<protein>
    <submittedName>
        <fullName evidence="1">Uncharacterized protein</fullName>
    </submittedName>
</protein>
<dbReference type="EMBL" id="JBEGDG010000002">
    <property type="protein sequence ID" value="MEQ6353596.1"/>
    <property type="molecule type" value="Genomic_DNA"/>
</dbReference>
<evidence type="ECO:0000313" key="2">
    <source>
        <dbReference type="Proteomes" id="UP001478862"/>
    </source>
</evidence>